<dbReference type="Proteomes" id="UP001218895">
    <property type="component" value="Chromosome"/>
</dbReference>
<name>A0AAF0FJV2_9EURY</name>
<evidence type="ECO:0000313" key="4">
    <source>
        <dbReference type="Proteomes" id="UP001218895"/>
    </source>
</evidence>
<dbReference type="Pfam" id="PF03883">
    <property type="entry name" value="H2O2_YaaD"/>
    <property type="match status" value="1"/>
</dbReference>
<evidence type="ECO:0000313" key="3">
    <source>
        <dbReference type="EMBL" id="WFN35898.1"/>
    </source>
</evidence>
<evidence type="ECO:0000259" key="2">
    <source>
        <dbReference type="Pfam" id="PF04326"/>
    </source>
</evidence>
<gene>
    <name evidence="3" type="primary">yaaA</name>
    <name evidence="3" type="ORF">L1994_06945</name>
</gene>
<feature type="domain" description="Schlafen AlbA-2" evidence="2">
    <location>
        <begin position="535"/>
        <end position="698"/>
    </location>
</feature>
<evidence type="ECO:0000256" key="1">
    <source>
        <dbReference type="SAM" id="MobiDB-lite"/>
    </source>
</evidence>
<proteinExistence type="predicted"/>
<dbReference type="RefSeq" id="WP_278098737.1">
    <property type="nucleotide sequence ID" value="NZ_CP091092.1"/>
</dbReference>
<dbReference type="GeneID" id="79950121"/>
<keyword evidence="4" id="KW-1185">Reference proteome</keyword>
<dbReference type="KEGG" id="manq:L1994_06945"/>
<sequence>MYNKWIDAYNSFNWVVDLTKYRDKNSYPDFFNSKIDLKNLNLLEKKFQNAINNPENNFDERIVAGEILFWKLNSKRDVNTKTSDFIRHLSYIRQDKAIVWEKFAESISSLSKEPTFENFNNFCNLCNMPSGYALPITFLSFYDPAEYPIADRRIAKWWHDNKDKFGYKESTNFLTTEDGGISGSFYNREANWNTYLQWTDFSRKCAKKLTTLTNFDWTPRMVEIAVWTAAGSDKISLEPLDKPEDNFEGDQDNLASNEKKPTKSPVLILFIDSFHKLSGGSSEYDMKNALINSIDDEAIRSKFIKTRDEILLNLSNNEIHWYKCEQEIEKYNNYLVKGRDFGGQTPANYLPAIKRFDGQFYKELGEEGKSGILSSNHHFMILSACYGLLLPKESIQNYACQFGQKNSAYYLWTKSKLITEVMAEYIRKNNIKRIFDFTYCDVISYHFSIDWEYLKENTNIDVIHCYHSLAEGDKALRDFGKFIKDHILSRKASELLEMKTGIIDNIVLSPKIEVKDTDDSLDVTVENLINIGECETIEFKKGVFRSAKYDGYPGFVYDDDPNFIFEKNNSMFSIAKTIVAFLNTNGGTLLIGVEELKEEGDICKTHSITNEYSKLQDKNLDGYKRKIIDDIIDKMIYPKDIITHFSKYLNISFEEVKGDTVCRIHVKKSDIPFYAIAFYNNERQKAHFYKRTDSETREVYFQFTGEYILKHFCKKN</sequence>
<organism evidence="3 4">
    <name type="scientific">Methanomicrobium antiquum</name>
    <dbReference type="NCBI Taxonomy" id="487686"/>
    <lineage>
        <taxon>Archaea</taxon>
        <taxon>Methanobacteriati</taxon>
        <taxon>Methanobacteriota</taxon>
        <taxon>Stenosarchaea group</taxon>
        <taxon>Methanomicrobia</taxon>
        <taxon>Methanomicrobiales</taxon>
        <taxon>Methanomicrobiaceae</taxon>
        <taxon>Methanomicrobium</taxon>
    </lineage>
</organism>
<feature type="region of interest" description="Disordered" evidence="1">
    <location>
        <begin position="237"/>
        <end position="259"/>
    </location>
</feature>
<dbReference type="Gene3D" id="3.30.950.30">
    <property type="entry name" value="Schlafen, AAA domain"/>
    <property type="match status" value="1"/>
</dbReference>
<dbReference type="InterPro" id="IPR038461">
    <property type="entry name" value="Schlafen_AlbA_2_dom_sf"/>
</dbReference>
<protein>
    <submittedName>
        <fullName evidence="3">Peroxide stress protein YaaA</fullName>
    </submittedName>
</protein>
<dbReference type="EMBL" id="CP091092">
    <property type="protein sequence ID" value="WFN35898.1"/>
    <property type="molecule type" value="Genomic_DNA"/>
</dbReference>
<accession>A0AAF0FJV2</accession>
<dbReference type="Pfam" id="PF04326">
    <property type="entry name" value="SLFN_AlbA_2"/>
    <property type="match status" value="1"/>
</dbReference>
<reference evidence="3" key="1">
    <citation type="submission" date="2022-01" db="EMBL/GenBank/DDBJ databases">
        <title>Complete genome of Methanomicrobium antiquum DSM 21220.</title>
        <authorList>
            <person name="Chen S.-C."/>
            <person name="You Y.-T."/>
            <person name="Zhou Y.-Z."/>
            <person name="Lai M.-C."/>
        </authorList>
    </citation>
    <scope>NUCLEOTIDE SEQUENCE</scope>
    <source>
        <strain evidence="3">DSM 21220</strain>
    </source>
</reference>
<dbReference type="AlphaFoldDB" id="A0AAF0FJV2"/>
<dbReference type="InterPro" id="IPR005583">
    <property type="entry name" value="YaaA"/>
</dbReference>
<dbReference type="InterPro" id="IPR007421">
    <property type="entry name" value="Schlafen_AlbA_2_dom"/>
</dbReference>